<evidence type="ECO:0000313" key="1">
    <source>
        <dbReference type="EMBL" id="KAJ7636410.1"/>
    </source>
</evidence>
<organism evidence="1 2">
    <name type="scientific">Roridomyces roridus</name>
    <dbReference type="NCBI Taxonomy" id="1738132"/>
    <lineage>
        <taxon>Eukaryota</taxon>
        <taxon>Fungi</taxon>
        <taxon>Dikarya</taxon>
        <taxon>Basidiomycota</taxon>
        <taxon>Agaricomycotina</taxon>
        <taxon>Agaricomycetes</taxon>
        <taxon>Agaricomycetidae</taxon>
        <taxon>Agaricales</taxon>
        <taxon>Marasmiineae</taxon>
        <taxon>Mycenaceae</taxon>
        <taxon>Roridomyces</taxon>
    </lineage>
</organism>
<sequence>MKPDVALELKLHIADHLPKAALASICATSRMHHVQLMPSLYSHIEMTHDEDGMRRGILLLKTLCLTSSSSPPRSENLSAYPAALVRELKLWLWFLPQEKNAKDAREFFRLQQLVAIALSQTVHRSADGQSLLRVLHLYSNVGFDAVTPLLNGTCFGCLEDFLVCAFDLEPSLRRTGFQFLQVPGLKSIVQKEPIHHGAAEGSLVESFLRSLNLMPSASPGLTTLHIDLTWTAIDILKIISALNSLHLPNLEAARLRLFLDDLDDGEDADFRPFLAAHPSLRDVSVPLGRMALPQDTLPLLQVFAGHTHDFLKVCDGTRPLQQLVISLYDDDYAEGLMEEPTPIANADTILAALVHVPHLSRLALVNRPIHYNPTLLDDLVEDEDEEGNFFLSLSLLQLIVQRAPRLTHLEFHIKTPDDLIALRALTSLEWLKIHTILQVSGHNGSGIYTQYLQGVGETLNHHLVPVLPQLLEVVVGIIGVDDQDGEIFEQEAQGGVVYNMGHVFRILPPTGDDRRAVKVGVVTYTESFLS</sequence>
<comment type="caution">
    <text evidence="1">The sequence shown here is derived from an EMBL/GenBank/DDBJ whole genome shotgun (WGS) entry which is preliminary data.</text>
</comment>
<dbReference type="Proteomes" id="UP001221142">
    <property type="component" value="Unassembled WGS sequence"/>
</dbReference>
<name>A0AAD7C156_9AGAR</name>
<protein>
    <submittedName>
        <fullName evidence="1">Uncharacterized protein</fullName>
    </submittedName>
</protein>
<accession>A0AAD7C156</accession>
<dbReference type="EMBL" id="JARKIF010000006">
    <property type="protein sequence ID" value="KAJ7636410.1"/>
    <property type="molecule type" value="Genomic_DNA"/>
</dbReference>
<reference evidence="1" key="1">
    <citation type="submission" date="2023-03" db="EMBL/GenBank/DDBJ databases">
        <title>Massive genome expansion in bonnet fungi (Mycena s.s.) driven by repeated elements and novel gene families across ecological guilds.</title>
        <authorList>
            <consortium name="Lawrence Berkeley National Laboratory"/>
            <person name="Harder C.B."/>
            <person name="Miyauchi S."/>
            <person name="Viragh M."/>
            <person name="Kuo A."/>
            <person name="Thoen E."/>
            <person name="Andreopoulos B."/>
            <person name="Lu D."/>
            <person name="Skrede I."/>
            <person name="Drula E."/>
            <person name="Henrissat B."/>
            <person name="Morin E."/>
            <person name="Kohler A."/>
            <person name="Barry K."/>
            <person name="LaButti K."/>
            <person name="Morin E."/>
            <person name="Salamov A."/>
            <person name="Lipzen A."/>
            <person name="Mereny Z."/>
            <person name="Hegedus B."/>
            <person name="Baldrian P."/>
            <person name="Stursova M."/>
            <person name="Weitz H."/>
            <person name="Taylor A."/>
            <person name="Grigoriev I.V."/>
            <person name="Nagy L.G."/>
            <person name="Martin F."/>
            <person name="Kauserud H."/>
        </authorList>
    </citation>
    <scope>NUCLEOTIDE SEQUENCE</scope>
    <source>
        <strain evidence="1">9284</strain>
    </source>
</reference>
<gene>
    <name evidence="1" type="ORF">FB45DRAFT_1055835</name>
</gene>
<keyword evidence="2" id="KW-1185">Reference proteome</keyword>
<proteinExistence type="predicted"/>
<dbReference type="AlphaFoldDB" id="A0AAD7C156"/>
<evidence type="ECO:0000313" key="2">
    <source>
        <dbReference type="Proteomes" id="UP001221142"/>
    </source>
</evidence>